<proteinExistence type="predicted"/>
<dbReference type="AlphaFoldDB" id="A0AAJ1A641"/>
<reference evidence="1" key="1">
    <citation type="submission" date="2020-04" db="EMBL/GenBank/DDBJ databases">
        <title>Global-level population genomics supports evidence of horizontal gene transfer on evolution of Rhizobia in Lentils.</title>
        <authorList>
            <person name="Gai Y."/>
            <person name="Cook D."/>
            <person name="Riely B."/>
        </authorList>
    </citation>
    <scope>NUCLEOTIDE SEQUENCE</scope>
    <source>
        <strain evidence="1">Derici101B</strain>
    </source>
</reference>
<protein>
    <recommendedName>
        <fullName evidence="3">TnsA endonuclease N-terminal domain-containing protein</fullName>
    </recommendedName>
</protein>
<evidence type="ECO:0008006" key="3">
    <source>
        <dbReference type="Google" id="ProtNLM"/>
    </source>
</evidence>
<dbReference type="RefSeq" id="WP_222259654.1">
    <property type="nucleotide sequence ID" value="NZ_JAAXEB010000003.1"/>
</dbReference>
<dbReference type="Proteomes" id="UP000825699">
    <property type="component" value="Unassembled WGS sequence"/>
</dbReference>
<evidence type="ECO:0000313" key="2">
    <source>
        <dbReference type="Proteomes" id="UP000825699"/>
    </source>
</evidence>
<evidence type="ECO:0000313" key="1">
    <source>
        <dbReference type="EMBL" id="MBY5627990.1"/>
    </source>
</evidence>
<accession>A0AAJ1A641</accession>
<name>A0AAJ1A641_RHILE</name>
<dbReference type="EMBL" id="JAAXEP010000003">
    <property type="protein sequence ID" value="MBY5627990.1"/>
    <property type="molecule type" value="Genomic_DNA"/>
</dbReference>
<comment type="caution">
    <text evidence="1">The sequence shown here is derived from an EMBL/GenBank/DDBJ whole genome shotgun (WGS) entry which is preliminary data.</text>
</comment>
<organism evidence="1 2">
    <name type="scientific">Rhizobium leguminosarum</name>
    <dbReference type="NCBI Taxonomy" id="384"/>
    <lineage>
        <taxon>Bacteria</taxon>
        <taxon>Pseudomonadati</taxon>
        <taxon>Pseudomonadota</taxon>
        <taxon>Alphaproteobacteria</taxon>
        <taxon>Hyphomicrobiales</taxon>
        <taxon>Rhizobiaceae</taxon>
        <taxon>Rhizobium/Agrobacterium group</taxon>
        <taxon>Rhizobium</taxon>
    </lineage>
</organism>
<sequence>MTTSTAHAAGDDACDLRNGYKPRFPLNAVKCIGRALFRSQQASDYACLLDLDPEVISWRCVTKPVVNESTARKPRHHFIDFAVETAQEALLVDVWRGKPDIITWLPSVAFRKGYRYQAIAMCDVDPIRLQNARDLVRYADREATLGDRIRILAGLDEMGSLSIAECLSAVREGTAMGSVASMILRGLIEVDLDEKLLGPDTIVRRARS</sequence>
<gene>
    <name evidence="1" type="ORF">HFO42_07665</name>
</gene>